<dbReference type="EMBL" id="CP015328">
    <property type="protein sequence ID" value="AWG44297.1"/>
    <property type="molecule type" value="Genomic_DNA"/>
</dbReference>
<proteinExistence type="predicted"/>
<dbReference type="KEGG" id="beo:BEH_26285"/>
<organism evidence="1 2">
    <name type="scientific">Priestia filamentosa</name>
    <dbReference type="NCBI Taxonomy" id="1402861"/>
    <lineage>
        <taxon>Bacteria</taxon>
        <taxon>Bacillati</taxon>
        <taxon>Bacillota</taxon>
        <taxon>Bacilli</taxon>
        <taxon>Bacillales</taxon>
        <taxon>Bacillaceae</taxon>
        <taxon>Priestia</taxon>
    </lineage>
</organism>
<gene>
    <name evidence="1" type="ORF">BEH_26285</name>
</gene>
<dbReference type="AlphaFoldDB" id="A0A2S1LZQ3"/>
<keyword evidence="1" id="KW-0614">Plasmid</keyword>
<evidence type="ECO:0000313" key="1">
    <source>
        <dbReference type="EMBL" id="AWG44297.1"/>
    </source>
</evidence>
<accession>A0A2S1LZQ3</accession>
<reference evidence="1 2" key="1">
    <citation type="journal article" date="2015" name="PLoS ONE">
        <title>Genome Sequence of Bacillus endophyticus and Analysis of Its Companion Mechanism in the Ketogulonigenium vulgare-Bacillus Strain Consortium.</title>
        <authorList>
            <person name="Jia N."/>
            <person name="Du J."/>
            <person name="Ding M.Z."/>
            <person name="Gao F."/>
            <person name="Yuan Y.J."/>
        </authorList>
    </citation>
    <scope>NUCLEOTIDE SEQUENCE [LARGE SCALE GENOMIC DNA]</scope>
    <source>
        <strain evidence="1 2">Hbe603</strain>
        <plasmid evidence="2">pbeh6</plasmid>
    </source>
</reference>
<keyword evidence="2" id="KW-1185">Reference proteome</keyword>
<name>A0A2S1LZQ3_9BACI</name>
<sequence>MSEDIELRSITEYEAYVTRIRKFGDEMFEDMKNGVPPNEAVGIYNEKKDGLRSEFTLERTSDYAAVRKVKQMPQHEAEKKQIGRGEQRHTDVRDVQYTAPEDMVYDTHNFNIQSSYGDCHAYIFVSEDGASVVVRLTARGRHVGDSHIVATPIIVWKVDPNEITELCRADFDSLERLADDRYFSKFF</sequence>
<evidence type="ECO:0000313" key="2">
    <source>
        <dbReference type="Proteomes" id="UP000036202"/>
    </source>
</evidence>
<dbReference type="RefSeq" id="WP_046218350.1">
    <property type="nucleotide sequence ID" value="NZ_CP015328.1"/>
</dbReference>
<geneLocation type="plasmid" evidence="2">
    <name>pbeh6</name>
</geneLocation>
<protein>
    <submittedName>
        <fullName evidence="1">Uncharacterized protein</fullName>
    </submittedName>
</protein>
<dbReference type="Proteomes" id="UP000036202">
    <property type="component" value="Plasmid pbeh6"/>
</dbReference>